<gene>
    <name evidence="1" type="ORF">MmBV_CLP2</name>
</gene>
<proteinExistence type="predicted"/>
<name>A0A2I6SGU3_9VIRU</name>
<dbReference type="EMBL" id="MG384815">
    <property type="protein sequence ID" value="AUO16802.1"/>
    <property type="molecule type" value="Genomic_DNA"/>
</dbReference>
<evidence type="ECO:0000313" key="1">
    <source>
        <dbReference type="EMBL" id="AUO16802.1"/>
    </source>
</evidence>
<accession>A0A2I6SGU3</accession>
<sequence>MLLLTSICRIQNTYRFIFRDTRREVCSLSSLLRDAPHWKYNICLATTCHKQT</sequence>
<reference evidence="1" key="1">
    <citation type="submission" date="2017-10" db="EMBL/GenBank/DDBJ databases">
        <authorList>
            <person name="Banno H."/>
            <person name="Chua N.-H."/>
        </authorList>
    </citation>
    <scope>NUCLEOTIDE SEQUENCE</scope>
    <source>
        <strain evidence="1">HeBei</strain>
    </source>
</reference>
<protein>
    <submittedName>
        <fullName evidence="1">Uncharacterized protein</fullName>
    </submittedName>
</protein>
<organism evidence="1">
    <name type="scientific">Microplitis mediator bracovirus</name>
    <dbReference type="NCBI Taxonomy" id="1836595"/>
    <lineage>
        <taxon>Viruses</taxon>
        <taxon>Viruses incertae sedis</taxon>
        <taxon>Polydnaviriformidae</taxon>
        <taxon>Bracoviriform</taxon>
    </lineage>
</organism>